<keyword evidence="3" id="KW-0731">Sigma factor</keyword>
<dbReference type="RefSeq" id="WP_144989827.1">
    <property type="nucleotide sequence ID" value="NZ_VNJK01000001.1"/>
</dbReference>
<dbReference type="InterPro" id="IPR014973">
    <property type="entry name" value="DUF1835"/>
</dbReference>
<comment type="caution">
    <text evidence="8">The sequence shown here is derived from an EMBL/GenBank/DDBJ whole genome shotgun (WGS) entry which is preliminary data.</text>
</comment>
<dbReference type="Pfam" id="PF08874">
    <property type="entry name" value="DUF1835"/>
    <property type="match status" value="1"/>
</dbReference>
<evidence type="ECO:0000256" key="4">
    <source>
        <dbReference type="ARBA" id="ARBA00023163"/>
    </source>
</evidence>
<dbReference type="Gene3D" id="1.10.10.10">
    <property type="entry name" value="Winged helix-like DNA-binding domain superfamily/Winged helix DNA-binding domain"/>
    <property type="match status" value="1"/>
</dbReference>
<dbReference type="Pfam" id="PF04542">
    <property type="entry name" value="Sigma70_r2"/>
    <property type="match status" value="1"/>
</dbReference>
<keyword evidence="4" id="KW-0804">Transcription</keyword>
<evidence type="ECO:0000259" key="7">
    <source>
        <dbReference type="Pfam" id="PF08874"/>
    </source>
</evidence>
<dbReference type="Proteomes" id="UP000318102">
    <property type="component" value="Unassembled WGS sequence"/>
</dbReference>
<organism evidence="8 9">
    <name type="scientific">Paenibacillus agilis</name>
    <dbReference type="NCBI Taxonomy" id="3020863"/>
    <lineage>
        <taxon>Bacteria</taxon>
        <taxon>Bacillati</taxon>
        <taxon>Bacillota</taxon>
        <taxon>Bacilli</taxon>
        <taxon>Bacillales</taxon>
        <taxon>Paenibacillaceae</taxon>
        <taxon>Paenibacillus</taxon>
    </lineage>
</organism>
<dbReference type="InterPro" id="IPR007627">
    <property type="entry name" value="RNA_pol_sigma70_r2"/>
</dbReference>
<dbReference type="EMBL" id="VNJK01000001">
    <property type="protein sequence ID" value="TVX93390.1"/>
    <property type="molecule type" value="Genomic_DNA"/>
</dbReference>
<evidence type="ECO:0000313" key="8">
    <source>
        <dbReference type="EMBL" id="TVX93390.1"/>
    </source>
</evidence>
<keyword evidence="9" id="KW-1185">Reference proteome</keyword>
<dbReference type="SUPFAM" id="SSF88659">
    <property type="entry name" value="Sigma3 and sigma4 domains of RNA polymerase sigma factors"/>
    <property type="match status" value="1"/>
</dbReference>
<dbReference type="GO" id="GO:0006352">
    <property type="term" value="P:DNA-templated transcription initiation"/>
    <property type="evidence" value="ECO:0007669"/>
    <property type="project" value="InterPro"/>
</dbReference>
<dbReference type="OrthoDB" id="127805at2"/>
<name>A0A559J0H9_9BACL</name>
<evidence type="ECO:0000256" key="1">
    <source>
        <dbReference type="ARBA" id="ARBA00010641"/>
    </source>
</evidence>
<comment type="similarity">
    <text evidence="1">Belongs to the sigma-70 factor family. ECF subfamily.</text>
</comment>
<feature type="domain" description="DUF1835" evidence="7">
    <location>
        <begin position="191"/>
        <end position="295"/>
    </location>
</feature>
<dbReference type="InterPro" id="IPR036388">
    <property type="entry name" value="WH-like_DNA-bd_sf"/>
</dbReference>
<proteinExistence type="inferred from homology"/>
<protein>
    <submittedName>
        <fullName evidence="8">Sigma-70 family RNA polymerase sigma factor</fullName>
    </submittedName>
</protein>
<evidence type="ECO:0000256" key="2">
    <source>
        <dbReference type="ARBA" id="ARBA00023015"/>
    </source>
</evidence>
<dbReference type="InterPro" id="IPR013249">
    <property type="entry name" value="RNA_pol_sigma70_r4_t2"/>
</dbReference>
<dbReference type="PANTHER" id="PTHR43133:SF51">
    <property type="entry name" value="RNA POLYMERASE SIGMA FACTOR"/>
    <property type="match status" value="1"/>
</dbReference>
<evidence type="ECO:0000313" key="9">
    <source>
        <dbReference type="Proteomes" id="UP000318102"/>
    </source>
</evidence>
<dbReference type="PANTHER" id="PTHR43133">
    <property type="entry name" value="RNA POLYMERASE ECF-TYPE SIGMA FACTO"/>
    <property type="match status" value="1"/>
</dbReference>
<accession>A0A559J0H9</accession>
<feature type="domain" description="RNA polymerase sigma factor 70 region 4 type 2" evidence="6">
    <location>
        <begin position="116"/>
        <end position="167"/>
    </location>
</feature>
<dbReference type="InterPro" id="IPR014284">
    <property type="entry name" value="RNA_pol_sigma-70_dom"/>
</dbReference>
<reference evidence="8 9" key="1">
    <citation type="submission" date="2019-07" db="EMBL/GenBank/DDBJ databases">
        <authorList>
            <person name="Kim J."/>
        </authorList>
    </citation>
    <scope>NUCLEOTIDE SEQUENCE [LARGE SCALE GENOMIC DNA]</scope>
    <source>
        <strain evidence="8 9">N4</strain>
    </source>
</reference>
<dbReference type="CDD" id="cd06171">
    <property type="entry name" value="Sigma70_r4"/>
    <property type="match status" value="1"/>
</dbReference>
<dbReference type="GO" id="GO:0016987">
    <property type="term" value="F:sigma factor activity"/>
    <property type="evidence" value="ECO:0007669"/>
    <property type="project" value="UniProtKB-KW"/>
</dbReference>
<dbReference type="InterPro" id="IPR013324">
    <property type="entry name" value="RNA_pol_sigma_r3/r4-like"/>
</dbReference>
<dbReference type="InterPro" id="IPR039425">
    <property type="entry name" value="RNA_pol_sigma-70-like"/>
</dbReference>
<dbReference type="NCBIfam" id="TIGR02937">
    <property type="entry name" value="sigma70-ECF"/>
    <property type="match status" value="1"/>
</dbReference>
<sequence length="520" mass="59660">MLQWMEEAKRGNVEAYDELVKHYSGMAVAVAYEKLHDLHLAEDAVQEAFVEAFANLQKLQDPRRFPGWFKVIVERQCYRYLRRKSFQTSPLHELELPSDNQGSLETIIERRELFQTLHATVAQLPSHLRIAVQLYYFQGYSIREISETLEISSTALKKRLFDARKKLKSTLHVADFVSVFTDLYEGGTRMLHIVNGDVVADKLRKGNIQGEILVWRELYPFGPVFKEMDAFTNRELRAKYLERTLGIPESEYIRIGKEQEQKLHQFHNYDEVVLWFEHDLFDQTMLSYLLNWFNGRPLGNTKLNLLCIGSYPGIQLFRGLGQLSTEQLETLSGTWTPIGTAELELGSKAWEAYAAEDPNNMMELLVQDTSALPFLHHAFEAHLARLPSVLNGLGIIEQVTLETIASGIHTPIEVFQHVGDRLHELGMGDLEFWYLLNSLIEVSNPLLEVKKGIVPFADLKQSSLPFRESVLQVTALGQDMLDGKTEYAEIEQLDRWVGGIHLQGTPSWRWDSKLKIVVEA</sequence>
<evidence type="ECO:0000259" key="6">
    <source>
        <dbReference type="Pfam" id="PF08281"/>
    </source>
</evidence>
<gene>
    <name evidence="8" type="ORF">FPZ44_10190</name>
</gene>
<dbReference type="GO" id="GO:0003677">
    <property type="term" value="F:DNA binding"/>
    <property type="evidence" value="ECO:0007669"/>
    <property type="project" value="InterPro"/>
</dbReference>
<dbReference type="InterPro" id="IPR013325">
    <property type="entry name" value="RNA_pol_sigma_r2"/>
</dbReference>
<dbReference type="Pfam" id="PF08281">
    <property type="entry name" value="Sigma70_r4_2"/>
    <property type="match status" value="1"/>
</dbReference>
<evidence type="ECO:0000259" key="5">
    <source>
        <dbReference type="Pfam" id="PF04542"/>
    </source>
</evidence>
<keyword evidence="2" id="KW-0805">Transcription regulation</keyword>
<dbReference type="SUPFAM" id="SSF88946">
    <property type="entry name" value="Sigma2 domain of RNA polymerase sigma factors"/>
    <property type="match status" value="1"/>
</dbReference>
<dbReference type="AlphaFoldDB" id="A0A559J0H9"/>
<evidence type="ECO:0000256" key="3">
    <source>
        <dbReference type="ARBA" id="ARBA00023082"/>
    </source>
</evidence>
<feature type="domain" description="RNA polymerase sigma-70 region 2" evidence="5">
    <location>
        <begin position="19"/>
        <end position="85"/>
    </location>
</feature>
<dbReference type="Gene3D" id="1.10.1740.10">
    <property type="match status" value="1"/>
</dbReference>